<dbReference type="OrthoDB" id="9793697at2"/>
<dbReference type="PANTHER" id="PTHR33495">
    <property type="entry name" value="ANTI-SIGMA FACTOR ANTAGONIST TM_1081-RELATED-RELATED"/>
    <property type="match status" value="1"/>
</dbReference>
<dbReference type="PROSITE" id="PS50801">
    <property type="entry name" value="STAS"/>
    <property type="match status" value="1"/>
</dbReference>
<keyword evidence="5" id="KW-1185">Reference proteome</keyword>
<evidence type="ECO:0000256" key="1">
    <source>
        <dbReference type="ARBA" id="ARBA00009013"/>
    </source>
</evidence>
<dbReference type="InterPro" id="IPR036513">
    <property type="entry name" value="STAS_dom_sf"/>
</dbReference>
<proteinExistence type="inferred from homology"/>
<dbReference type="STRING" id="1424294.Gferi_09330"/>
<dbReference type="PANTHER" id="PTHR33495:SF2">
    <property type="entry name" value="ANTI-SIGMA FACTOR ANTAGONIST TM_1081-RELATED"/>
    <property type="match status" value="1"/>
</dbReference>
<organism evidence="4 5">
    <name type="scientific">Geosporobacter ferrireducens</name>
    <dbReference type="NCBI Taxonomy" id="1424294"/>
    <lineage>
        <taxon>Bacteria</taxon>
        <taxon>Bacillati</taxon>
        <taxon>Bacillota</taxon>
        <taxon>Clostridia</taxon>
        <taxon>Peptostreptococcales</taxon>
        <taxon>Thermotaleaceae</taxon>
        <taxon>Geosporobacter</taxon>
    </lineage>
</organism>
<dbReference type="Gene3D" id="3.30.750.24">
    <property type="entry name" value="STAS domain"/>
    <property type="match status" value="1"/>
</dbReference>
<evidence type="ECO:0000313" key="4">
    <source>
        <dbReference type="EMBL" id="AOT69768.1"/>
    </source>
</evidence>
<evidence type="ECO:0000256" key="2">
    <source>
        <dbReference type="RuleBase" id="RU003749"/>
    </source>
</evidence>
<dbReference type="InterPro" id="IPR002645">
    <property type="entry name" value="STAS_dom"/>
</dbReference>
<accession>A0A1D8GFU0</accession>
<dbReference type="GO" id="GO:0043856">
    <property type="term" value="F:anti-sigma factor antagonist activity"/>
    <property type="evidence" value="ECO:0007669"/>
    <property type="project" value="InterPro"/>
</dbReference>
<dbReference type="KEGG" id="gfe:Gferi_09330"/>
<dbReference type="NCBIfam" id="TIGR00377">
    <property type="entry name" value="ant_ant_sig"/>
    <property type="match status" value="1"/>
</dbReference>
<sequence length="111" mass="12856">MIIETYIQEHIKIVKISGEVNFENYREFGEGLMRSIKGSHNILLDLEGLTYLNSMGLSCIVKAYAFVKKDKRDFKLCALKEPIKKLFTITKLDKMIALYETLEDARSAYKK</sequence>
<dbReference type="SUPFAM" id="SSF52091">
    <property type="entry name" value="SpoIIaa-like"/>
    <property type="match status" value="1"/>
</dbReference>
<feature type="domain" description="STAS" evidence="3">
    <location>
        <begin position="1"/>
        <end position="109"/>
    </location>
</feature>
<reference evidence="4 5" key="1">
    <citation type="submission" date="2016-09" db="EMBL/GenBank/DDBJ databases">
        <title>Genomic analysis reveals versatility of anaerobic energy metabolism of Geosporobacter ferrireducens IRF9 of phylum Firmicutes.</title>
        <authorList>
            <person name="Kim S.-J."/>
        </authorList>
    </citation>
    <scope>NUCLEOTIDE SEQUENCE [LARGE SCALE GENOMIC DNA]</scope>
    <source>
        <strain evidence="4 5">IRF9</strain>
    </source>
</reference>
<dbReference type="Pfam" id="PF01740">
    <property type="entry name" value="STAS"/>
    <property type="match status" value="1"/>
</dbReference>
<dbReference type="CDD" id="cd07043">
    <property type="entry name" value="STAS_anti-anti-sigma_factors"/>
    <property type="match status" value="1"/>
</dbReference>
<dbReference type="Proteomes" id="UP000095743">
    <property type="component" value="Chromosome"/>
</dbReference>
<gene>
    <name evidence="4" type="ORF">Gferi_09330</name>
</gene>
<dbReference type="AlphaFoldDB" id="A0A1D8GFU0"/>
<comment type="similarity">
    <text evidence="1 2">Belongs to the anti-sigma-factor antagonist family.</text>
</comment>
<dbReference type="RefSeq" id="WP_069975814.1">
    <property type="nucleotide sequence ID" value="NZ_CP017269.1"/>
</dbReference>
<dbReference type="EMBL" id="CP017269">
    <property type="protein sequence ID" value="AOT69768.1"/>
    <property type="molecule type" value="Genomic_DNA"/>
</dbReference>
<evidence type="ECO:0000259" key="3">
    <source>
        <dbReference type="PROSITE" id="PS50801"/>
    </source>
</evidence>
<evidence type="ECO:0000313" key="5">
    <source>
        <dbReference type="Proteomes" id="UP000095743"/>
    </source>
</evidence>
<name>A0A1D8GFU0_9FIRM</name>
<dbReference type="InterPro" id="IPR003658">
    <property type="entry name" value="Anti-sigma_ant"/>
</dbReference>
<protein>
    <recommendedName>
        <fullName evidence="2">Anti-sigma factor antagonist</fullName>
    </recommendedName>
</protein>